<organism>
    <name type="scientific">Pediculus humanus subsp. corporis</name>
    <name type="common">Body louse</name>
    <dbReference type="NCBI Taxonomy" id="121224"/>
    <lineage>
        <taxon>Eukaryota</taxon>
        <taxon>Metazoa</taxon>
        <taxon>Ecdysozoa</taxon>
        <taxon>Arthropoda</taxon>
        <taxon>Hexapoda</taxon>
        <taxon>Insecta</taxon>
        <taxon>Pterygota</taxon>
        <taxon>Neoptera</taxon>
        <taxon>Paraneoptera</taxon>
        <taxon>Psocodea</taxon>
        <taxon>Troctomorpha</taxon>
        <taxon>Phthiraptera</taxon>
        <taxon>Anoplura</taxon>
        <taxon>Pediculidae</taxon>
        <taxon>Pediculus</taxon>
    </lineage>
</organism>
<dbReference type="InterPro" id="IPR051176">
    <property type="entry name" value="Cent_Immune-Sig_Mod"/>
</dbReference>
<protein>
    <recommendedName>
        <fullName evidence="18">Sarcolemmal membrane-associated protein</fullName>
    </recommendedName>
</protein>
<keyword evidence="7" id="KW-0812">Transmembrane</keyword>
<dbReference type="SUPFAM" id="SSF49879">
    <property type="entry name" value="SMAD/FHA domain"/>
    <property type="match status" value="1"/>
</dbReference>
<dbReference type="GO" id="GO:0005789">
    <property type="term" value="C:endoplasmic reticulum membrane"/>
    <property type="evidence" value="ECO:0007669"/>
    <property type="project" value="UniProtKB-SubCell"/>
</dbReference>
<keyword evidence="8" id="KW-0256">Endoplasmic reticulum</keyword>
<evidence type="ECO:0000256" key="19">
    <source>
        <dbReference type="SAM" id="Coils"/>
    </source>
</evidence>
<dbReference type="SMART" id="SM00240">
    <property type="entry name" value="FHA"/>
    <property type="match status" value="1"/>
</dbReference>
<dbReference type="PANTHER" id="PTHR15715">
    <property type="entry name" value="CENTROSOMAL PROTEIN OF 170 KDA"/>
    <property type="match status" value="1"/>
</dbReference>
<evidence type="ECO:0000256" key="4">
    <source>
        <dbReference type="ARBA" id="ARBA00022475"/>
    </source>
</evidence>
<dbReference type="PROSITE" id="PS50006">
    <property type="entry name" value="FHA_DOMAIN"/>
    <property type="match status" value="1"/>
</dbReference>
<feature type="region of interest" description="Disordered" evidence="20">
    <location>
        <begin position="1"/>
        <end position="36"/>
    </location>
</feature>
<evidence type="ECO:0000256" key="3">
    <source>
        <dbReference type="ARBA" id="ARBA00004389"/>
    </source>
</evidence>
<feature type="compositionally biased region" description="Basic and acidic residues" evidence="20">
    <location>
        <begin position="632"/>
        <end position="642"/>
    </location>
</feature>
<comment type="subcellular location">
    <subcellularLocation>
        <location evidence="15">Cell membrane</location>
        <location evidence="15">Sarcolemma</location>
        <topology evidence="15">Single-pass type IV membrane protein</topology>
    </subcellularLocation>
    <subcellularLocation>
        <location evidence="1">Cytoplasm</location>
        <location evidence="1">Cytoskeleton</location>
        <location evidence="1">Microtubule organizing center</location>
        <location evidence="1">Centrosome</location>
    </subcellularLocation>
    <subcellularLocation>
        <location evidence="3">Endoplasmic reticulum membrane</location>
        <topology evidence="3">Single-pass membrane protein</topology>
    </subcellularLocation>
    <subcellularLocation>
        <location evidence="2">Mitochondrion membrane</location>
        <topology evidence="2">Single-pass membrane protein</topology>
    </subcellularLocation>
</comment>
<dbReference type="CTD" id="8232888"/>
<keyword evidence="22" id="KW-0418">Kinase</keyword>
<dbReference type="Gene3D" id="2.60.200.20">
    <property type="match status" value="1"/>
</dbReference>
<evidence type="ECO:0000256" key="18">
    <source>
        <dbReference type="ARBA" id="ARBA00074026"/>
    </source>
</evidence>
<accession>E0VB56</accession>
<dbReference type="KEGG" id="phu:Phum_PHUM051590"/>
<keyword evidence="24" id="KW-1185">Reference proteome</keyword>
<evidence type="ECO:0000256" key="8">
    <source>
        <dbReference type="ARBA" id="ARBA00022824"/>
    </source>
</evidence>
<dbReference type="AlphaFoldDB" id="E0VB56"/>
<evidence type="ECO:0000256" key="9">
    <source>
        <dbReference type="ARBA" id="ARBA00022989"/>
    </source>
</evidence>
<dbReference type="STRING" id="121224.E0VB56"/>
<keyword evidence="4" id="KW-1003">Cell membrane</keyword>
<dbReference type="GO" id="GO:0031966">
    <property type="term" value="C:mitochondrial membrane"/>
    <property type="evidence" value="ECO:0007669"/>
    <property type="project" value="UniProtKB-SubCell"/>
</dbReference>
<dbReference type="GO" id="GO:0005813">
    <property type="term" value="C:centrosome"/>
    <property type="evidence" value="ECO:0007669"/>
    <property type="project" value="UniProtKB-SubCell"/>
</dbReference>
<dbReference type="VEuPathDB" id="VectorBase:PHUM051590"/>
<evidence type="ECO:0000256" key="5">
    <source>
        <dbReference type="ARBA" id="ARBA00022490"/>
    </source>
</evidence>
<feature type="compositionally biased region" description="Polar residues" evidence="20">
    <location>
        <begin position="18"/>
        <end position="34"/>
    </location>
</feature>
<evidence type="ECO:0000256" key="16">
    <source>
        <dbReference type="ARBA" id="ARBA00061687"/>
    </source>
</evidence>
<reference evidence="23" key="3">
    <citation type="submission" date="2021-02" db="UniProtKB">
        <authorList>
            <consortium name="EnsemblMetazoa"/>
        </authorList>
    </citation>
    <scope>IDENTIFICATION</scope>
    <source>
        <strain evidence="23">USDA</strain>
    </source>
</reference>
<keyword evidence="13" id="KW-0206">Cytoskeleton</keyword>
<evidence type="ECO:0000256" key="15">
    <source>
        <dbReference type="ARBA" id="ARBA00060409"/>
    </source>
</evidence>
<dbReference type="OrthoDB" id="687730at2759"/>
<gene>
    <name evidence="23" type="primary">8232888</name>
    <name evidence="22" type="ORF">Phum_PHUM051590</name>
</gene>
<evidence type="ECO:0000256" key="10">
    <source>
        <dbReference type="ARBA" id="ARBA00023054"/>
    </source>
</evidence>
<dbReference type="GO" id="GO:0016301">
    <property type="term" value="F:kinase activity"/>
    <property type="evidence" value="ECO:0007669"/>
    <property type="project" value="UniProtKB-KW"/>
</dbReference>
<comment type="similarity">
    <text evidence="16">Belongs to the SLMAP family.</text>
</comment>
<feature type="coiled-coil region" evidence="19">
    <location>
        <begin position="261"/>
        <end position="320"/>
    </location>
</feature>
<dbReference type="GO" id="GO:0042383">
    <property type="term" value="C:sarcolemma"/>
    <property type="evidence" value="ECO:0007669"/>
    <property type="project" value="UniProtKB-SubCell"/>
</dbReference>
<reference evidence="22" key="2">
    <citation type="submission" date="2007-04" db="EMBL/GenBank/DDBJ databases">
        <title>The genome of the human body louse.</title>
        <authorList>
            <consortium name="The Human Body Louse Genome Consortium"/>
            <person name="Kirkness E."/>
            <person name="Walenz B."/>
            <person name="Hass B."/>
            <person name="Bruggner R."/>
            <person name="Strausberg R."/>
        </authorList>
    </citation>
    <scope>NUCLEOTIDE SEQUENCE</scope>
    <source>
        <strain evidence="22">USDA</strain>
    </source>
</reference>
<keyword evidence="5" id="KW-0963">Cytoplasm</keyword>
<keyword evidence="6" id="KW-0597">Phosphoprotein</keyword>
<evidence type="ECO:0000256" key="1">
    <source>
        <dbReference type="ARBA" id="ARBA00004300"/>
    </source>
</evidence>
<name>E0VB56_PEDHC</name>
<keyword evidence="22" id="KW-0808">Transferase</keyword>
<evidence type="ECO:0000256" key="7">
    <source>
        <dbReference type="ARBA" id="ARBA00022692"/>
    </source>
</evidence>
<evidence type="ECO:0000256" key="2">
    <source>
        <dbReference type="ARBA" id="ARBA00004304"/>
    </source>
</evidence>
<comment type="function">
    <text evidence="14">Associates with the striatin-interacting phosphatase and kinase (STRIPAK) core complex, forming the extended (SIKE1:SLMAP)STRIPAK complex. The (SIKE1:SLMAP)STRIPAK complex dephosphorylates STK3 leading to the inhibition of Hippo signaling and the control of cell growth. May play a role during myoblast fusion.</text>
</comment>
<dbReference type="eggNOG" id="KOG3872">
    <property type="taxonomic scope" value="Eukaryota"/>
</dbReference>
<evidence type="ECO:0000256" key="20">
    <source>
        <dbReference type="SAM" id="MobiDB-lite"/>
    </source>
</evidence>
<reference evidence="22" key="1">
    <citation type="submission" date="2007-04" db="EMBL/GenBank/DDBJ databases">
        <title>Annotation of Pediculus humanus corporis strain USDA.</title>
        <authorList>
            <person name="Kirkness E."/>
            <person name="Hannick L."/>
            <person name="Hass B."/>
            <person name="Bruggner R."/>
            <person name="Lawson D."/>
            <person name="Bidwell S."/>
            <person name="Joardar V."/>
            <person name="Caler E."/>
            <person name="Walenz B."/>
            <person name="Inman J."/>
            <person name="Schobel S."/>
            <person name="Galinsky K."/>
            <person name="Amedeo P."/>
            <person name="Strausberg R."/>
        </authorList>
    </citation>
    <scope>NUCLEOTIDE SEQUENCE</scope>
    <source>
        <strain evidence="22">USDA</strain>
    </source>
</reference>
<dbReference type="FunFam" id="2.60.200.20:FF:000003">
    <property type="entry name" value="sarcolemmal membrane-associated protein isoform X2"/>
    <property type="match status" value="1"/>
</dbReference>
<keyword evidence="12" id="KW-0472">Membrane</keyword>
<dbReference type="RefSeq" id="XP_002423350.1">
    <property type="nucleotide sequence ID" value="XM_002423305.1"/>
</dbReference>
<dbReference type="InterPro" id="IPR000253">
    <property type="entry name" value="FHA_dom"/>
</dbReference>
<comment type="subunit">
    <text evidence="17">Homodimer. Interacts with myosin. Interacts with SIKE1 and both associate with the STRIPAK core complex composed of PP2A catalytic and scaffolding subunits, the striatins (PP2A regulatory subunits), the striatin-associated proteins MOB4, STRIP1 and STRIP2, PDCD10 and members of the STE20 kinases, such as STK24 and STK26. Interacts (via FHA domain) with STK3 (when phosphorylated); the interaction associates STK3 with the STRIPAK complex.</text>
</comment>
<evidence type="ECO:0000313" key="24">
    <source>
        <dbReference type="Proteomes" id="UP000009046"/>
    </source>
</evidence>
<feature type="domain" description="FHA" evidence="21">
    <location>
        <begin position="61"/>
        <end position="118"/>
    </location>
</feature>
<dbReference type="EnsemblMetazoa" id="PHUM051590-RA">
    <property type="protein sequence ID" value="PHUM051590-PA"/>
    <property type="gene ID" value="PHUM051590"/>
</dbReference>
<dbReference type="EMBL" id="AAZO01000610">
    <property type="status" value="NOT_ANNOTATED_CDS"/>
    <property type="molecule type" value="Genomic_DNA"/>
</dbReference>
<evidence type="ECO:0000313" key="22">
    <source>
        <dbReference type="EMBL" id="EEB10612.1"/>
    </source>
</evidence>
<dbReference type="HOGENOM" id="CLU_356149_0_0_1"/>
<evidence type="ECO:0000259" key="21">
    <source>
        <dbReference type="PROSITE" id="PS50006"/>
    </source>
</evidence>
<evidence type="ECO:0000256" key="6">
    <source>
        <dbReference type="ARBA" id="ARBA00022553"/>
    </source>
</evidence>
<evidence type="ECO:0000256" key="17">
    <source>
        <dbReference type="ARBA" id="ARBA00066015"/>
    </source>
</evidence>
<evidence type="ECO:0000256" key="11">
    <source>
        <dbReference type="ARBA" id="ARBA00023128"/>
    </source>
</evidence>
<proteinExistence type="inferred from homology"/>
<keyword evidence="11" id="KW-0496">Mitochondrion</keyword>
<dbReference type="PANTHER" id="PTHR15715:SF37">
    <property type="entry name" value="LD47843P"/>
    <property type="match status" value="1"/>
</dbReference>
<keyword evidence="10 19" id="KW-0175">Coiled coil</keyword>
<feature type="region of interest" description="Disordered" evidence="20">
    <location>
        <begin position="623"/>
        <end position="671"/>
    </location>
</feature>
<dbReference type="EMBL" id="DS235022">
    <property type="protein sequence ID" value="EEB10612.1"/>
    <property type="molecule type" value="Genomic_DNA"/>
</dbReference>
<dbReference type="CDD" id="cd22679">
    <property type="entry name" value="FHA_SLMAP"/>
    <property type="match status" value="1"/>
</dbReference>
<dbReference type="GeneID" id="8232888"/>
<dbReference type="Pfam" id="PF00498">
    <property type="entry name" value="FHA"/>
    <property type="match status" value="1"/>
</dbReference>
<evidence type="ECO:0000313" key="23">
    <source>
        <dbReference type="EnsemblMetazoa" id="PHUM051590-PA"/>
    </source>
</evidence>
<feature type="region of interest" description="Disordered" evidence="20">
    <location>
        <begin position="387"/>
        <end position="408"/>
    </location>
</feature>
<dbReference type="InterPro" id="IPR008984">
    <property type="entry name" value="SMAD_FHA_dom_sf"/>
</dbReference>
<evidence type="ECO:0000256" key="14">
    <source>
        <dbReference type="ARBA" id="ARBA00057671"/>
    </source>
</evidence>
<evidence type="ECO:0000256" key="12">
    <source>
        <dbReference type="ARBA" id="ARBA00023136"/>
    </source>
</evidence>
<keyword evidence="9" id="KW-1133">Transmembrane helix</keyword>
<evidence type="ECO:0000256" key="13">
    <source>
        <dbReference type="ARBA" id="ARBA00023212"/>
    </source>
</evidence>
<sequence>MVTLKNNFGVEPDKDSVGMNTSEGSGNDVKSSGPGQPKAILISRKNSHPFQPRTLILNTPAKIGRSVARARPSNYNGIFDCKVLSRNHAIIWYEYDSGKFMIQDTKSSNGTFVNNQRLSKGGETSLPREFFSRDIVQFGVDVLENQRKVTHGCIVATVRLVHPNGKESFNTPNPMSSIQMTPNQEKICKLEFIIYEAQQREGRLHDKLEELQLIIGKLEMACQETLTSKFEETRLLSKIANLEKQTKVMSKIMSGASNKTSEKVEEEVQQLLVDIEKVQSVAREIQEKQHRKLLESEQKLLEAQRVASNLELEVIALREQASLTQLQLQEMGAKCTEYCQTIDILKVHYNAQKDVTQKLEAWMLKLEERDNEKDFKSQNLSEITNLDGSSSKLITEEEEKEGNKKDKENQEIVLERSKIYEEFEKIEEKDFNNDDNKTEWLTKQLEVTLTDVEKSKKKLEKLCVRSHALSLELNAAKIPAETDNEFDGDLYKPLNLPSMSLLNKARFKQRELEGQYSTLKSELVSTIKRCVEFISNYYKLSALLRNHIKSIEETGNEYKEKLIKLEGNAVEKVQEQDGGDDDEERENKKMVVEKNVSKKFEPKETQTMPLLLITSSTNTEIDAKGMKNVTNQEEKETEDKNNIKTSENLIKSSKKFEMEEEEGRENKSENLGELNSENLDVKNISEINLIKQIEYLYDRKTKDTNLNTLGFWEKIQKIQNVLTNKLKGEPEYEINEMKNLINLLAEDLVCLLLREQKLSRENQSLQKKINKCLSECDVPSVGLAVCKT</sequence>
<dbReference type="InParanoid" id="E0VB56"/>
<dbReference type="Proteomes" id="UP000009046">
    <property type="component" value="Unassembled WGS sequence"/>
</dbReference>